<evidence type="ECO:0000313" key="3">
    <source>
        <dbReference type="Ensembl" id="ENSCLMP00005046127.1"/>
    </source>
</evidence>
<proteinExistence type="predicted"/>
<feature type="compositionally biased region" description="Basic and acidic residues" evidence="1">
    <location>
        <begin position="99"/>
        <end position="115"/>
    </location>
</feature>
<feature type="region of interest" description="Disordered" evidence="1">
    <location>
        <begin position="83"/>
        <end position="140"/>
    </location>
</feature>
<sequence>LLFIWCRILFCIGSVSGSVPTNPDNEIEKGVFGRGAEVFAVDQTTHHDVRIPVYELDAFLQTPEAAFHAAHLQQHQTFQLVGSERQSSRMIPKTRSPQGRKDWEGGHIVRLDDGPVVRGKGPGQGHLSQSRDKVGAPEEEEDVVELQADQVFVVGGLSAVEGKKALGVGALHFLGTGRTLWLYREHRGRGESTRFLFHVTTQRFIQ</sequence>
<reference evidence="3" key="1">
    <citation type="submission" date="2025-08" db="UniProtKB">
        <authorList>
            <consortium name="Ensembl"/>
        </authorList>
    </citation>
    <scope>IDENTIFICATION</scope>
</reference>
<dbReference type="AlphaFoldDB" id="A0A8C3GA98"/>
<dbReference type="Proteomes" id="UP000694565">
    <property type="component" value="Unplaced"/>
</dbReference>
<protein>
    <submittedName>
        <fullName evidence="3">Uncharacterized protein</fullName>
    </submittedName>
</protein>
<evidence type="ECO:0000313" key="4">
    <source>
        <dbReference type="Proteomes" id="UP000694565"/>
    </source>
</evidence>
<feature type="signal peptide" evidence="2">
    <location>
        <begin position="1"/>
        <end position="17"/>
    </location>
</feature>
<evidence type="ECO:0000256" key="2">
    <source>
        <dbReference type="SAM" id="SignalP"/>
    </source>
</evidence>
<evidence type="ECO:0000256" key="1">
    <source>
        <dbReference type="SAM" id="MobiDB-lite"/>
    </source>
</evidence>
<feature type="chain" id="PRO_5034783188" evidence="2">
    <location>
        <begin position="18"/>
        <end position="206"/>
    </location>
</feature>
<dbReference type="GeneTree" id="ENSGT00970000193546"/>
<organism evidence="3 4">
    <name type="scientific">Cyclopterus lumpus</name>
    <name type="common">Lumpsucker</name>
    <dbReference type="NCBI Taxonomy" id="8103"/>
    <lineage>
        <taxon>Eukaryota</taxon>
        <taxon>Metazoa</taxon>
        <taxon>Chordata</taxon>
        <taxon>Craniata</taxon>
        <taxon>Vertebrata</taxon>
        <taxon>Euteleostomi</taxon>
        <taxon>Actinopterygii</taxon>
        <taxon>Neopterygii</taxon>
        <taxon>Teleostei</taxon>
        <taxon>Neoteleostei</taxon>
        <taxon>Acanthomorphata</taxon>
        <taxon>Eupercaria</taxon>
        <taxon>Perciformes</taxon>
        <taxon>Cottioidei</taxon>
        <taxon>Cottales</taxon>
        <taxon>Cyclopteridae</taxon>
        <taxon>Cyclopterus</taxon>
    </lineage>
</organism>
<dbReference type="Ensembl" id="ENSCLMT00005047726.1">
    <property type="protein sequence ID" value="ENSCLMP00005046127.1"/>
    <property type="gene ID" value="ENSCLMG00005021248.1"/>
</dbReference>
<keyword evidence="2" id="KW-0732">Signal</keyword>
<reference evidence="3" key="2">
    <citation type="submission" date="2025-09" db="UniProtKB">
        <authorList>
            <consortium name="Ensembl"/>
        </authorList>
    </citation>
    <scope>IDENTIFICATION</scope>
</reference>
<name>A0A8C3GA98_CYCLU</name>
<accession>A0A8C3GA98</accession>
<keyword evidence="4" id="KW-1185">Reference proteome</keyword>